<feature type="chain" id="PRO_5045079595" evidence="2">
    <location>
        <begin position="28"/>
        <end position="318"/>
    </location>
</feature>
<keyword evidence="1 2" id="KW-0732">Signal</keyword>
<evidence type="ECO:0000313" key="4">
    <source>
        <dbReference type="Proteomes" id="UP001500653"/>
    </source>
</evidence>
<dbReference type="Gene3D" id="2.40.10.10">
    <property type="entry name" value="Trypsin-like serine proteases"/>
    <property type="match status" value="2"/>
</dbReference>
<organism evidence="3 4">
    <name type="scientific">Prauserella halophila</name>
    <dbReference type="NCBI Taxonomy" id="185641"/>
    <lineage>
        <taxon>Bacteria</taxon>
        <taxon>Bacillati</taxon>
        <taxon>Actinomycetota</taxon>
        <taxon>Actinomycetes</taxon>
        <taxon>Pseudonocardiales</taxon>
        <taxon>Pseudonocardiaceae</taxon>
        <taxon>Prauserella</taxon>
    </lineage>
</organism>
<dbReference type="InterPro" id="IPR050966">
    <property type="entry name" value="Glutamyl_endopeptidase"/>
</dbReference>
<evidence type="ECO:0000256" key="1">
    <source>
        <dbReference type="ARBA" id="ARBA00022729"/>
    </source>
</evidence>
<keyword evidence="4" id="KW-1185">Reference proteome</keyword>
<evidence type="ECO:0000313" key="3">
    <source>
        <dbReference type="EMBL" id="GAA1238728.1"/>
    </source>
</evidence>
<reference evidence="4" key="1">
    <citation type="journal article" date="2019" name="Int. J. Syst. Evol. Microbiol.">
        <title>The Global Catalogue of Microorganisms (GCM) 10K type strain sequencing project: providing services to taxonomists for standard genome sequencing and annotation.</title>
        <authorList>
            <consortium name="The Broad Institute Genomics Platform"/>
            <consortium name="The Broad Institute Genome Sequencing Center for Infectious Disease"/>
            <person name="Wu L."/>
            <person name="Ma J."/>
        </authorList>
    </citation>
    <scope>NUCLEOTIDE SEQUENCE [LARGE SCALE GENOMIC DNA]</scope>
    <source>
        <strain evidence="4">JCM 13023</strain>
    </source>
</reference>
<comment type="caution">
    <text evidence="3">The sequence shown here is derived from an EMBL/GenBank/DDBJ whole genome shotgun (WGS) entry which is preliminary data.</text>
</comment>
<dbReference type="InterPro" id="IPR009003">
    <property type="entry name" value="Peptidase_S1_PA"/>
</dbReference>
<accession>A0ABP4GWK8</accession>
<dbReference type="SUPFAM" id="SSF50494">
    <property type="entry name" value="Trypsin-like serine proteases"/>
    <property type="match status" value="1"/>
</dbReference>
<sequence length="318" mass="33656">MRLRWARGVRRVAAVAAGAAMVTSAVAMPAAADQQTPDSSGDVAVHRMDADAADWTPQRMRSAMPLDRVLSTATGLVGGLASVLQGLLPFQQAASTGDEWTGGGAVTKTAGRVFFTMDGQDASCSGNVVESDNGSVVVTAGHCVKYQGTWHTDWVFVPGYDNGDAPHGEWAAEQTMTTPQWESDEDMNHDVGMAVVEEKSSGTIAETVGTQQIAFNGERGQEMHSFGYPAAEPYDGSTLTYCNGSTFTDPLLTDDHGMNCDMTGGSSGGPWFSSFDPETGTGVQESVNSFGYTFLPDMMFGPYFGDEAETLYERASAA</sequence>
<dbReference type="Proteomes" id="UP001500653">
    <property type="component" value="Unassembled WGS sequence"/>
</dbReference>
<feature type="signal peptide" evidence="2">
    <location>
        <begin position="1"/>
        <end position="27"/>
    </location>
</feature>
<gene>
    <name evidence="3" type="ORF">GCM10009676_24140</name>
</gene>
<dbReference type="PROSITE" id="PS00134">
    <property type="entry name" value="TRYPSIN_HIS"/>
    <property type="match status" value="1"/>
</dbReference>
<evidence type="ECO:0000256" key="2">
    <source>
        <dbReference type="SAM" id="SignalP"/>
    </source>
</evidence>
<protein>
    <submittedName>
        <fullName evidence="3">Peptidase</fullName>
    </submittedName>
</protein>
<dbReference type="EMBL" id="BAAALN010000006">
    <property type="protein sequence ID" value="GAA1238728.1"/>
    <property type="molecule type" value="Genomic_DNA"/>
</dbReference>
<dbReference type="PANTHER" id="PTHR15462:SF19">
    <property type="entry name" value="PEPTIDASE S1 DOMAIN-CONTAINING PROTEIN"/>
    <property type="match status" value="1"/>
</dbReference>
<dbReference type="InterPro" id="IPR018114">
    <property type="entry name" value="TRYPSIN_HIS"/>
</dbReference>
<dbReference type="PANTHER" id="PTHR15462">
    <property type="entry name" value="SERINE PROTEASE"/>
    <property type="match status" value="1"/>
</dbReference>
<name>A0ABP4GWK8_9PSEU</name>
<dbReference type="InterPro" id="IPR043504">
    <property type="entry name" value="Peptidase_S1_PA_chymotrypsin"/>
</dbReference>
<proteinExistence type="predicted"/>